<dbReference type="PhylomeDB" id="T1IKV0"/>
<sequence length="335" mass="37457">MNGVAERLWAELSLTFVYLKNRSPHSSLDFKVPYVKWKQRRLSLRHLKRPGAKCFVHHTAPGRGKLEDRAWIGVLVGYAFGTRGYRVWDPATDRVVQTKHVKIDETIVYKHFGRQQEVDSLQTADSSPVSERNWPKPLSDSSDDSSSTDSDDDSPAPVMTTPERNLLLATIPDATSVEDRQKKTIYVATATPVLPFRKRGTPKPSTPQIEFRIPRQESPLLGKRNQPTLIRSISPIPMQMSPRFVSSTPILGGGSYRPSSTHHIPVGRQSNVGSPSATRQTPSPLRQDFRQPPPFWQPPGMPGGPPHYNYNGGVPPPPMGNPNIEPPPFWHQPPP</sequence>
<dbReference type="STRING" id="126957.T1IKV0"/>
<feature type="compositionally biased region" description="Pro residues" evidence="1">
    <location>
        <begin position="291"/>
        <end position="305"/>
    </location>
</feature>
<evidence type="ECO:0000313" key="4">
    <source>
        <dbReference type="Proteomes" id="UP000014500"/>
    </source>
</evidence>
<feature type="compositionally biased region" description="Polar residues" evidence="1">
    <location>
        <begin position="119"/>
        <end position="130"/>
    </location>
</feature>
<proteinExistence type="predicted"/>
<dbReference type="HOGENOM" id="CLU_829817_0_0_1"/>
<feature type="region of interest" description="Disordered" evidence="1">
    <location>
        <begin position="245"/>
        <end position="335"/>
    </location>
</feature>
<feature type="domain" description="Retroviral polymerase SH3-like" evidence="2">
    <location>
        <begin position="53"/>
        <end position="110"/>
    </location>
</feature>
<feature type="region of interest" description="Disordered" evidence="1">
    <location>
        <begin position="119"/>
        <end position="164"/>
    </location>
</feature>
<dbReference type="EMBL" id="JH430650">
    <property type="status" value="NOT_ANNOTATED_CDS"/>
    <property type="molecule type" value="Genomic_DNA"/>
</dbReference>
<evidence type="ECO:0000259" key="2">
    <source>
        <dbReference type="Pfam" id="PF25597"/>
    </source>
</evidence>
<dbReference type="Pfam" id="PF25597">
    <property type="entry name" value="SH3_retrovirus"/>
    <property type="match status" value="1"/>
</dbReference>
<name>T1IKV0_STRMM</name>
<evidence type="ECO:0000313" key="3">
    <source>
        <dbReference type="EnsemblMetazoa" id="SMAR001560-PA"/>
    </source>
</evidence>
<reference evidence="4" key="1">
    <citation type="submission" date="2011-05" db="EMBL/GenBank/DDBJ databases">
        <authorList>
            <person name="Richards S.R."/>
            <person name="Qu J."/>
            <person name="Jiang H."/>
            <person name="Jhangiani S.N."/>
            <person name="Agravi P."/>
            <person name="Goodspeed R."/>
            <person name="Gross S."/>
            <person name="Mandapat C."/>
            <person name="Jackson L."/>
            <person name="Mathew T."/>
            <person name="Pu L."/>
            <person name="Thornton R."/>
            <person name="Saada N."/>
            <person name="Wilczek-Boney K.B."/>
            <person name="Lee S."/>
            <person name="Kovar C."/>
            <person name="Wu Y."/>
            <person name="Scherer S.E."/>
            <person name="Worley K.C."/>
            <person name="Muzny D.M."/>
            <person name="Gibbs R."/>
        </authorList>
    </citation>
    <scope>NUCLEOTIDE SEQUENCE</scope>
    <source>
        <strain evidence="4">Brora</strain>
    </source>
</reference>
<protein>
    <recommendedName>
        <fullName evidence="2">Retroviral polymerase SH3-like domain-containing protein</fullName>
    </recommendedName>
</protein>
<feature type="compositionally biased region" description="Pro residues" evidence="1">
    <location>
        <begin position="314"/>
        <end position="335"/>
    </location>
</feature>
<keyword evidence="4" id="KW-1185">Reference proteome</keyword>
<evidence type="ECO:0000256" key="1">
    <source>
        <dbReference type="SAM" id="MobiDB-lite"/>
    </source>
</evidence>
<reference evidence="3" key="2">
    <citation type="submission" date="2015-02" db="UniProtKB">
        <authorList>
            <consortium name="EnsemblMetazoa"/>
        </authorList>
    </citation>
    <scope>IDENTIFICATION</scope>
</reference>
<dbReference type="EnsemblMetazoa" id="SMAR001560-RA">
    <property type="protein sequence ID" value="SMAR001560-PA"/>
    <property type="gene ID" value="SMAR001560"/>
</dbReference>
<dbReference type="InterPro" id="IPR057670">
    <property type="entry name" value="SH3_retrovirus"/>
</dbReference>
<dbReference type="eggNOG" id="KOG0017">
    <property type="taxonomic scope" value="Eukaryota"/>
</dbReference>
<organism evidence="3 4">
    <name type="scientific">Strigamia maritima</name>
    <name type="common">European centipede</name>
    <name type="synonym">Geophilus maritimus</name>
    <dbReference type="NCBI Taxonomy" id="126957"/>
    <lineage>
        <taxon>Eukaryota</taxon>
        <taxon>Metazoa</taxon>
        <taxon>Ecdysozoa</taxon>
        <taxon>Arthropoda</taxon>
        <taxon>Myriapoda</taxon>
        <taxon>Chilopoda</taxon>
        <taxon>Pleurostigmophora</taxon>
        <taxon>Geophilomorpha</taxon>
        <taxon>Linotaeniidae</taxon>
        <taxon>Strigamia</taxon>
    </lineage>
</organism>
<feature type="compositionally biased region" description="Polar residues" evidence="1">
    <location>
        <begin position="257"/>
        <end position="284"/>
    </location>
</feature>
<dbReference type="Proteomes" id="UP000014500">
    <property type="component" value="Unassembled WGS sequence"/>
</dbReference>
<dbReference type="AlphaFoldDB" id="T1IKV0"/>
<accession>T1IKV0</accession>